<evidence type="ECO:0000313" key="15">
    <source>
        <dbReference type="EMBL" id="TXE88381.1"/>
    </source>
</evidence>
<dbReference type="GO" id="GO:0009061">
    <property type="term" value="P:anaerobic respiration"/>
    <property type="evidence" value="ECO:0007669"/>
    <property type="project" value="TreeGrafter"/>
</dbReference>
<dbReference type="PANTHER" id="PTHR30074">
    <property type="entry name" value="FORMATE DEHYDROGENASE, NITRATE-INDUCIBLE, CYTOCHROME B556 FDN SUBUNIT"/>
    <property type="match status" value="1"/>
</dbReference>
<sequence>MYKVLLAFFTCLNFLLAKEAFTPKNTQIWDEQRVLNITHYETFGALWTKLQGEYIASAVFVILLVVISAFALHYMVIGPKKFSHDGKKIYAFSLFERLFHFVAAISWIILVPTGLVMIFGSYFGGGFFVRMCKNLHGIATILFIISIIPMLVCWIKRMLPASYDLKWMMMVGGYLSKEKKPVPAGKFNFGQKSWYYIAVFGGFMMITTGAFMFFLDFNSSSLQSIFGISHIDILRISAIIHNILGILCAVFFAIHIYMAVFAIKGSIHSMINGYKEEEEVYILHHYWYKELSEKKQINPTFASDFETKNNL</sequence>
<evidence type="ECO:0000256" key="9">
    <source>
        <dbReference type="ARBA" id="ARBA00022982"/>
    </source>
</evidence>
<dbReference type="EMBL" id="VOWJ01000021">
    <property type="protein sequence ID" value="TXE88381.1"/>
    <property type="molecule type" value="Genomic_DNA"/>
</dbReference>
<dbReference type="SUPFAM" id="SSF81342">
    <property type="entry name" value="Transmembrane di-heme cytochromes"/>
    <property type="match status" value="1"/>
</dbReference>
<feature type="transmembrane region" description="Helical" evidence="13">
    <location>
        <begin position="194"/>
        <end position="215"/>
    </location>
</feature>
<evidence type="ECO:0000256" key="13">
    <source>
        <dbReference type="SAM" id="Phobius"/>
    </source>
</evidence>
<dbReference type="InterPro" id="IPR016174">
    <property type="entry name" value="Di-haem_cyt_TM"/>
</dbReference>
<keyword evidence="4" id="KW-0813">Transport</keyword>
<keyword evidence="7 13" id="KW-0812">Transmembrane</keyword>
<evidence type="ECO:0000256" key="6">
    <source>
        <dbReference type="ARBA" id="ARBA00022617"/>
    </source>
</evidence>
<accession>A0A5C7E2D5</accession>
<keyword evidence="12 13" id="KW-0472">Membrane</keyword>
<keyword evidence="6" id="KW-0349">Heme</keyword>
<dbReference type="GO" id="GO:0008863">
    <property type="term" value="F:formate dehydrogenase (NAD+) activity"/>
    <property type="evidence" value="ECO:0007669"/>
    <property type="project" value="InterPro"/>
</dbReference>
<feature type="transmembrane region" description="Helical" evidence="13">
    <location>
        <begin position="239"/>
        <end position="263"/>
    </location>
</feature>
<keyword evidence="8" id="KW-0479">Metal-binding</keyword>
<comment type="subcellular location">
    <subcellularLocation>
        <location evidence="2">Cell membrane</location>
        <topology evidence="2">Multi-pass membrane protein</topology>
    </subcellularLocation>
</comment>
<feature type="transmembrane region" description="Helical" evidence="13">
    <location>
        <begin position="54"/>
        <end position="77"/>
    </location>
</feature>
<evidence type="ECO:0000256" key="12">
    <source>
        <dbReference type="ARBA" id="ARBA00023136"/>
    </source>
</evidence>
<evidence type="ECO:0000256" key="4">
    <source>
        <dbReference type="ARBA" id="ARBA00022448"/>
    </source>
</evidence>
<evidence type="ECO:0000256" key="1">
    <source>
        <dbReference type="ARBA" id="ARBA00001971"/>
    </source>
</evidence>
<dbReference type="GO" id="GO:0005886">
    <property type="term" value="C:plasma membrane"/>
    <property type="evidence" value="ECO:0007669"/>
    <property type="project" value="UniProtKB-SubCell"/>
</dbReference>
<dbReference type="GO" id="GO:0022904">
    <property type="term" value="P:respiratory electron transport chain"/>
    <property type="evidence" value="ECO:0007669"/>
    <property type="project" value="InterPro"/>
</dbReference>
<feature type="domain" description="Cytochrome b561 bacterial/Ni-hydrogenase" evidence="14">
    <location>
        <begin position="92"/>
        <end position="273"/>
    </location>
</feature>
<protein>
    <submittedName>
        <fullName evidence="15">Formate dehydrogenase subunit gamma</fullName>
    </submittedName>
</protein>
<dbReference type="Gene3D" id="1.20.950.20">
    <property type="entry name" value="Transmembrane di-heme cytochromes, Chain C"/>
    <property type="match status" value="1"/>
</dbReference>
<evidence type="ECO:0000256" key="2">
    <source>
        <dbReference type="ARBA" id="ARBA00004651"/>
    </source>
</evidence>
<dbReference type="Pfam" id="PF01292">
    <property type="entry name" value="Ni_hydr_CYTB"/>
    <property type="match status" value="1"/>
</dbReference>
<gene>
    <name evidence="15" type="ORF">FPD38_03525</name>
</gene>
<dbReference type="RefSeq" id="WP_147555408.1">
    <property type="nucleotide sequence ID" value="NZ_VOWJ01000021.1"/>
</dbReference>
<organism evidence="15 16">
    <name type="scientific">Campylobacter volucris</name>
    <dbReference type="NCBI Taxonomy" id="1031542"/>
    <lineage>
        <taxon>Bacteria</taxon>
        <taxon>Pseudomonadati</taxon>
        <taxon>Campylobacterota</taxon>
        <taxon>Epsilonproteobacteria</taxon>
        <taxon>Campylobacterales</taxon>
        <taxon>Campylobacteraceae</taxon>
        <taxon>Campylobacter</taxon>
    </lineage>
</organism>
<dbReference type="GO" id="GO:0009055">
    <property type="term" value="F:electron transfer activity"/>
    <property type="evidence" value="ECO:0007669"/>
    <property type="project" value="InterPro"/>
</dbReference>
<keyword evidence="11" id="KW-0408">Iron</keyword>
<evidence type="ECO:0000256" key="3">
    <source>
        <dbReference type="ARBA" id="ARBA00010747"/>
    </source>
</evidence>
<dbReference type="GO" id="GO:0036397">
    <property type="term" value="F:formate dehydrogenase (quinone) activity"/>
    <property type="evidence" value="ECO:0007669"/>
    <property type="project" value="TreeGrafter"/>
</dbReference>
<dbReference type="GO" id="GO:0046872">
    <property type="term" value="F:metal ion binding"/>
    <property type="evidence" value="ECO:0007669"/>
    <property type="project" value="UniProtKB-KW"/>
</dbReference>
<evidence type="ECO:0000256" key="5">
    <source>
        <dbReference type="ARBA" id="ARBA00022475"/>
    </source>
</evidence>
<dbReference type="AlphaFoldDB" id="A0A5C7E2D5"/>
<evidence type="ECO:0000256" key="8">
    <source>
        <dbReference type="ARBA" id="ARBA00022723"/>
    </source>
</evidence>
<dbReference type="InterPro" id="IPR051817">
    <property type="entry name" value="FDH_cytochrome_b556_subunit"/>
</dbReference>
<evidence type="ECO:0000256" key="11">
    <source>
        <dbReference type="ARBA" id="ARBA00023004"/>
    </source>
</evidence>
<keyword evidence="10 13" id="KW-1133">Transmembrane helix</keyword>
<keyword evidence="9" id="KW-0249">Electron transport</keyword>
<evidence type="ECO:0000256" key="7">
    <source>
        <dbReference type="ARBA" id="ARBA00022692"/>
    </source>
</evidence>
<evidence type="ECO:0000313" key="16">
    <source>
        <dbReference type="Proteomes" id="UP000321629"/>
    </source>
</evidence>
<comment type="similarity">
    <text evidence="3">Belongs to the formate dehydrogenase gamma subunit family.</text>
</comment>
<evidence type="ECO:0000256" key="10">
    <source>
        <dbReference type="ARBA" id="ARBA00022989"/>
    </source>
</evidence>
<dbReference type="NCBIfam" id="TIGR01583">
    <property type="entry name" value="formate-DH-gamm"/>
    <property type="match status" value="1"/>
</dbReference>
<feature type="transmembrane region" description="Helical" evidence="13">
    <location>
        <begin position="135"/>
        <end position="155"/>
    </location>
</feature>
<name>A0A5C7E2D5_9BACT</name>
<proteinExistence type="inferred from homology"/>
<dbReference type="Proteomes" id="UP000321629">
    <property type="component" value="Unassembled WGS sequence"/>
</dbReference>
<dbReference type="GO" id="GO:0015944">
    <property type="term" value="P:formate oxidation"/>
    <property type="evidence" value="ECO:0007669"/>
    <property type="project" value="TreeGrafter"/>
</dbReference>
<keyword evidence="5" id="KW-1003">Cell membrane</keyword>
<reference evidence="15 16" key="1">
    <citation type="submission" date="2019-07" db="EMBL/GenBank/DDBJ databases">
        <title>Rapid identification of Enteric Bacteria from Whole Genome Sequences (WGS) using Average Nucleotide Identity (ANI).</title>
        <authorList>
            <person name="Lane C."/>
        </authorList>
    </citation>
    <scope>NUCLEOTIDE SEQUENCE [LARGE SCALE GENOMIC DNA]</scope>
    <source>
        <strain evidence="15 16">2016D-0084</strain>
    </source>
</reference>
<feature type="transmembrane region" description="Helical" evidence="13">
    <location>
        <begin position="98"/>
        <end position="123"/>
    </location>
</feature>
<comment type="caution">
    <text evidence="15">The sequence shown here is derived from an EMBL/GenBank/DDBJ whole genome shotgun (WGS) entry which is preliminary data.</text>
</comment>
<evidence type="ECO:0000259" key="14">
    <source>
        <dbReference type="Pfam" id="PF01292"/>
    </source>
</evidence>
<comment type="cofactor">
    <cofactor evidence="1">
        <name>heme</name>
        <dbReference type="ChEBI" id="CHEBI:30413"/>
    </cofactor>
</comment>
<dbReference type="InterPro" id="IPR006471">
    <property type="entry name" value="Formate_DH_gsu"/>
</dbReference>
<dbReference type="InterPro" id="IPR011577">
    <property type="entry name" value="Cyt_b561_bac/Ni-Hgenase"/>
</dbReference>
<dbReference type="PANTHER" id="PTHR30074:SF6">
    <property type="entry name" value="FORMATE DEHYDROGENASE GAMMA SUBUNIT"/>
    <property type="match status" value="1"/>
</dbReference>
<dbReference type="GO" id="GO:0009326">
    <property type="term" value="C:formate dehydrogenase complex"/>
    <property type="evidence" value="ECO:0007669"/>
    <property type="project" value="InterPro"/>
</dbReference>